<dbReference type="Gene3D" id="1.10.357.10">
    <property type="entry name" value="Tetracycline Repressor, domain 2"/>
    <property type="match status" value="1"/>
</dbReference>
<keyword evidence="3 7" id="KW-0805">Transcription regulation</keyword>
<dbReference type="InterPro" id="IPR023772">
    <property type="entry name" value="DNA-bd_HTH_TetR-type_CS"/>
</dbReference>
<keyword evidence="5 7" id="KW-0804">Transcription</keyword>
<evidence type="ECO:0000256" key="8">
    <source>
        <dbReference type="PROSITE-ProRule" id="PRU00335"/>
    </source>
</evidence>
<dbReference type="InterPro" id="IPR001647">
    <property type="entry name" value="HTH_TetR"/>
</dbReference>
<feature type="domain" description="HTH tetR-type" evidence="9">
    <location>
        <begin position="8"/>
        <end position="68"/>
    </location>
</feature>
<comment type="function">
    <text evidence="6">Repressor involved in the biosynthesis of the osmoprotectant glycine betaine. It represses transcription of the choline transporter BetT and the genes of BetAB involved in the synthesis of glycine betaine.</text>
</comment>
<dbReference type="InterPro" id="IPR036271">
    <property type="entry name" value="Tet_transcr_reg_TetR-rel_C_sf"/>
</dbReference>
<dbReference type="PANTHER" id="PTHR43479">
    <property type="entry name" value="ACREF/ENVCD OPERON REPRESSOR-RELATED"/>
    <property type="match status" value="1"/>
</dbReference>
<sequence length="191" mass="21531">MPKVGMEPIRKAQLIEATLESVEQFGLQNTTVATICKIAGLSPGIISHYFGGKQQLIEATVSYLIQSLQTELLKKLKDQPDVSHKERLHLLVDSHFSQIQTSKKAAATWLSFWAQAAHDPSLQRLQKINERRMFSNIKYSMKYLVAEDLVNVKSHALAAMIDGLWMRSSFEYGSLDLESAPLICKHFIDSL</sequence>
<evidence type="ECO:0000256" key="3">
    <source>
        <dbReference type="ARBA" id="ARBA00023015"/>
    </source>
</evidence>
<organism evidence="10 11">
    <name type="scientific">Litoribrevibacter euphylliae</name>
    <dbReference type="NCBI Taxonomy" id="1834034"/>
    <lineage>
        <taxon>Bacteria</taxon>
        <taxon>Pseudomonadati</taxon>
        <taxon>Pseudomonadota</taxon>
        <taxon>Gammaproteobacteria</taxon>
        <taxon>Oceanospirillales</taxon>
        <taxon>Oceanospirillaceae</taxon>
        <taxon>Litoribrevibacter</taxon>
    </lineage>
</organism>
<dbReference type="InterPro" id="IPR039538">
    <property type="entry name" value="BetI_C"/>
</dbReference>
<comment type="caution">
    <text evidence="10">The sequence shown here is derived from an EMBL/GenBank/DDBJ whole genome shotgun (WGS) entry which is preliminary data.</text>
</comment>
<reference evidence="11" key="1">
    <citation type="journal article" date="2019" name="Int. J. Syst. Evol. Microbiol.">
        <title>The Global Catalogue of Microorganisms (GCM) 10K type strain sequencing project: providing services to taxonomists for standard genome sequencing and annotation.</title>
        <authorList>
            <consortium name="The Broad Institute Genomics Platform"/>
            <consortium name="The Broad Institute Genome Sequencing Center for Infectious Disease"/>
            <person name="Wu L."/>
            <person name="Ma J."/>
        </authorList>
    </citation>
    <scope>NUCLEOTIDE SEQUENCE [LARGE SCALE GENOMIC DNA]</scope>
    <source>
        <strain evidence="11">KCTC 52438</strain>
    </source>
</reference>
<evidence type="ECO:0000256" key="5">
    <source>
        <dbReference type="ARBA" id="ARBA00023163"/>
    </source>
</evidence>
<keyword evidence="11" id="KW-1185">Reference proteome</keyword>
<proteinExistence type="inferred from homology"/>
<evidence type="ECO:0000256" key="6">
    <source>
        <dbReference type="ARBA" id="ARBA00024936"/>
    </source>
</evidence>
<dbReference type="InterPro" id="IPR050624">
    <property type="entry name" value="HTH-type_Tx_Regulator"/>
</dbReference>
<dbReference type="InterPro" id="IPR009057">
    <property type="entry name" value="Homeodomain-like_sf"/>
</dbReference>
<keyword evidence="2 7" id="KW-0678">Repressor</keyword>
<feature type="DNA-binding region" description="H-T-H motif" evidence="7 8">
    <location>
        <begin position="31"/>
        <end position="50"/>
    </location>
</feature>
<dbReference type="PROSITE" id="PS50977">
    <property type="entry name" value="HTH_TETR_2"/>
    <property type="match status" value="1"/>
</dbReference>
<dbReference type="PROSITE" id="PS01081">
    <property type="entry name" value="HTH_TETR_1"/>
    <property type="match status" value="1"/>
</dbReference>
<comment type="function">
    <text evidence="7">Repressor involved in choline regulation of the bet genes.</text>
</comment>
<keyword evidence="4 7" id="KW-0238">DNA-binding</keyword>
<gene>
    <name evidence="7 10" type="primary">betI</name>
    <name evidence="10" type="ORF">ACFOEK_13940</name>
</gene>
<comment type="pathway">
    <text evidence="1 7">Amine and polyamine biosynthesis; betaine biosynthesis via choline pathway [regulation].</text>
</comment>
<evidence type="ECO:0000256" key="4">
    <source>
        <dbReference type="ARBA" id="ARBA00023125"/>
    </source>
</evidence>
<dbReference type="SUPFAM" id="SSF46689">
    <property type="entry name" value="Homeodomain-like"/>
    <property type="match status" value="1"/>
</dbReference>
<evidence type="ECO:0000259" key="9">
    <source>
        <dbReference type="PROSITE" id="PS50977"/>
    </source>
</evidence>
<evidence type="ECO:0000313" key="10">
    <source>
        <dbReference type="EMBL" id="MFC3152136.1"/>
    </source>
</evidence>
<dbReference type="NCBIfam" id="TIGR03384">
    <property type="entry name" value="betaine_BetI"/>
    <property type="match status" value="1"/>
</dbReference>
<dbReference type="PANTHER" id="PTHR43479:SF11">
    <property type="entry name" value="ACREF_ENVCD OPERON REPRESSOR-RELATED"/>
    <property type="match status" value="1"/>
</dbReference>
<dbReference type="EMBL" id="JBHRSZ010000005">
    <property type="protein sequence ID" value="MFC3152136.1"/>
    <property type="molecule type" value="Genomic_DNA"/>
</dbReference>
<evidence type="ECO:0000313" key="11">
    <source>
        <dbReference type="Proteomes" id="UP001595476"/>
    </source>
</evidence>
<evidence type="ECO:0000256" key="7">
    <source>
        <dbReference type="HAMAP-Rule" id="MF_00768"/>
    </source>
</evidence>
<name>A0ABV7HHL0_9GAMM</name>
<dbReference type="Pfam" id="PF00440">
    <property type="entry name" value="TetR_N"/>
    <property type="match status" value="1"/>
</dbReference>
<evidence type="ECO:0000256" key="1">
    <source>
        <dbReference type="ARBA" id="ARBA00004719"/>
    </source>
</evidence>
<accession>A0ABV7HHL0</accession>
<protein>
    <recommendedName>
        <fullName evidence="7">HTH-type transcriptional regulator BetI</fullName>
    </recommendedName>
</protein>
<dbReference type="SUPFAM" id="SSF48498">
    <property type="entry name" value="Tetracyclin repressor-like, C-terminal domain"/>
    <property type="match status" value="1"/>
</dbReference>
<dbReference type="Proteomes" id="UP001595476">
    <property type="component" value="Unassembled WGS sequence"/>
</dbReference>
<dbReference type="InterPro" id="IPR017757">
    <property type="entry name" value="Tscrpt_rep_BetI"/>
</dbReference>
<dbReference type="NCBIfam" id="NF001978">
    <property type="entry name" value="PRK00767.1"/>
    <property type="match status" value="1"/>
</dbReference>
<evidence type="ECO:0000256" key="2">
    <source>
        <dbReference type="ARBA" id="ARBA00022491"/>
    </source>
</evidence>
<dbReference type="HAMAP" id="MF_00768">
    <property type="entry name" value="HTH_type_BetI"/>
    <property type="match status" value="1"/>
</dbReference>
<dbReference type="RefSeq" id="WP_386721959.1">
    <property type="nucleotide sequence ID" value="NZ_JBHRSZ010000005.1"/>
</dbReference>
<dbReference type="Pfam" id="PF13977">
    <property type="entry name" value="TetR_C_6"/>
    <property type="match status" value="1"/>
</dbReference>